<sequence length="54" mass="6260">VPCRGLEWSMINLLVGGFYEDVYKGTFNDQPVVVKILKNQHDGRFQNELSYVQN</sequence>
<dbReference type="InterPro" id="IPR011009">
    <property type="entry name" value="Kinase-like_dom_sf"/>
</dbReference>
<protein>
    <recommendedName>
        <fullName evidence="3">Protein kinase domain-containing protein</fullName>
    </recommendedName>
</protein>
<evidence type="ECO:0000313" key="2">
    <source>
        <dbReference type="Proteomes" id="UP000243217"/>
    </source>
</evidence>
<reference evidence="1 2" key="1">
    <citation type="journal article" date="2014" name="Genome Biol. Evol.">
        <title>The secreted proteins of Achlya hypogyna and Thraustotheca clavata identify the ancestral oomycete secretome and reveal gene acquisitions by horizontal gene transfer.</title>
        <authorList>
            <person name="Misner I."/>
            <person name="Blouin N."/>
            <person name="Leonard G."/>
            <person name="Richards T.A."/>
            <person name="Lane C.E."/>
        </authorList>
    </citation>
    <scope>NUCLEOTIDE SEQUENCE [LARGE SCALE GENOMIC DNA]</scope>
    <source>
        <strain evidence="1 2">ATCC 34112</strain>
    </source>
</reference>
<organism evidence="1 2">
    <name type="scientific">Thraustotheca clavata</name>
    <dbReference type="NCBI Taxonomy" id="74557"/>
    <lineage>
        <taxon>Eukaryota</taxon>
        <taxon>Sar</taxon>
        <taxon>Stramenopiles</taxon>
        <taxon>Oomycota</taxon>
        <taxon>Saprolegniomycetes</taxon>
        <taxon>Saprolegniales</taxon>
        <taxon>Achlyaceae</taxon>
        <taxon>Thraustotheca</taxon>
    </lineage>
</organism>
<keyword evidence="2" id="KW-1185">Reference proteome</keyword>
<proteinExistence type="predicted"/>
<comment type="caution">
    <text evidence="1">The sequence shown here is derived from an EMBL/GenBank/DDBJ whole genome shotgun (WGS) entry which is preliminary data.</text>
</comment>
<feature type="non-terminal residue" evidence="1">
    <location>
        <position position="1"/>
    </location>
</feature>
<name>A0A1W0A772_9STRA</name>
<dbReference type="SUPFAM" id="SSF56112">
    <property type="entry name" value="Protein kinase-like (PK-like)"/>
    <property type="match status" value="1"/>
</dbReference>
<evidence type="ECO:0008006" key="3">
    <source>
        <dbReference type="Google" id="ProtNLM"/>
    </source>
</evidence>
<accession>A0A1W0A772</accession>
<dbReference type="Gene3D" id="3.30.200.20">
    <property type="entry name" value="Phosphorylase Kinase, domain 1"/>
    <property type="match status" value="1"/>
</dbReference>
<dbReference type="Proteomes" id="UP000243217">
    <property type="component" value="Unassembled WGS sequence"/>
</dbReference>
<dbReference type="AlphaFoldDB" id="A0A1W0A772"/>
<evidence type="ECO:0000313" key="1">
    <source>
        <dbReference type="EMBL" id="OQS06031.1"/>
    </source>
</evidence>
<dbReference type="EMBL" id="JNBS01000383">
    <property type="protein sequence ID" value="OQS06031.1"/>
    <property type="molecule type" value="Genomic_DNA"/>
</dbReference>
<gene>
    <name evidence="1" type="ORF">THRCLA_01901</name>
</gene>